<feature type="domain" description="Glycosyl hydrolase family 13 catalytic" evidence="3">
    <location>
        <begin position="176"/>
        <end position="571"/>
    </location>
</feature>
<name>A0A1H4XBI3_9ACTN</name>
<dbReference type="InterPro" id="IPR017853">
    <property type="entry name" value="GH"/>
</dbReference>
<protein>
    <submittedName>
        <fullName evidence="4">Glycogen operon protein</fullName>
    </submittedName>
</protein>
<evidence type="ECO:0000259" key="3">
    <source>
        <dbReference type="SMART" id="SM00642"/>
    </source>
</evidence>
<dbReference type="InterPro" id="IPR006047">
    <property type="entry name" value="GH13_cat_dom"/>
</dbReference>
<gene>
    <name evidence="4" type="ORF">SAMN04490357_3570</name>
</gene>
<dbReference type="Pfam" id="PF02922">
    <property type="entry name" value="CBM_48"/>
    <property type="match status" value="1"/>
</dbReference>
<dbReference type="AlphaFoldDB" id="A0A1H4XBI3"/>
<evidence type="ECO:0000313" key="4">
    <source>
        <dbReference type="EMBL" id="SED02248.1"/>
    </source>
</evidence>
<dbReference type="SMART" id="SM00642">
    <property type="entry name" value="Aamy"/>
    <property type="match status" value="1"/>
</dbReference>
<evidence type="ECO:0000313" key="5">
    <source>
        <dbReference type="Proteomes" id="UP000182375"/>
    </source>
</evidence>
<dbReference type="SUPFAM" id="SSF81296">
    <property type="entry name" value="E set domains"/>
    <property type="match status" value="1"/>
</dbReference>
<evidence type="ECO:0000256" key="2">
    <source>
        <dbReference type="SAM" id="MobiDB-lite"/>
    </source>
</evidence>
<dbReference type="InterPro" id="IPR014756">
    <property type="entry name" value="Ig_E-set"/>
</dbReference>
<dbReference type="SUPFAM" id="SSF51011">
    <property type="entry name" value="Glycosyl hydrolase domain"/>
    <property type="match status" value="1"/>
</dbReference>
<dbReference type="Proteomes" id="UP000182375">
    <property type="component" value="Unassembled WGS sequence"/>
</dbReference>
<evidence type="ECO:0000256" key="1">
    <source>
        <dbReference type="ARBA" id="ARBA00008061"/>
    </source>
</evidence>
<dbReference type="Gene3D" id="3.20.20.80">
    <property type="entry name" value="Glycosidases"/>
    <property type="match status" value="1"/>
</dbReference>
<dbReference type="STRING" id="67331.SAMN04490357_3570"/>
<dbReference type="GeneID" id="95512708"/>
<comment type="similarity">
    <text evidence="1">Belongs to the glycosyl hydrolase 13 family.</text>
</comment>
<accession>A0A1H4XBI3</accession>
<dbReference type="CDD" id="cd11326">
    <property type="entry name" value="AmyAc_Glg_debranch"/>
    <property type="match status" value="1"/>
</dbReference>
<dbReference type="EMBL" id="FNTD01000004">
    <property type="protein sequence ID" value="SED02248.1"/>
    <property type="molecule type" value="Genomic_DNA"/>
</dbReference>
<dbReference type="InterPro" id="IPR013783">
    <property type="entry name" value="Ig-like_fold"/>
</dbReference>
<dbReference type="InterPro" id="IPR004193">
    <property type="entry name" value="Glyco_hydro_13_N"/>
</dbReference>
<proteinExistence type="inferred from homology"/>
<dbReference type="Gene3D" id="2.60.40.1180">
    <property type="entry name" value="Golgi alpha-mannosidase II"/>
    <property type="match status" value="1"/>
</dbReference>
<feature type="region of interest" description="Disordered" evidence="2">
    <location>
        <begin position="485"/>
        <end position="512"/>
    </location>
</feature>
<dbReference type="SUPFAM" id="SSF51445">
    <property type="entry name" value="(Trans)glycosidases"/>
    <property type="match status" value="1"/>
</dbReference>
<dbReference type="InterPro" id="IPR013780">
    <property type="entry name" value="Glyco_hydro_b"/>
</dbReference>
<dbReference type="RefSeq" id="WP_244174871.1">
    <property type="nucleotide sequence ID" value="NZ_FNTD01000004.1"/>
</dbReference>
<sequence length="695" mass="74759">MTGTDVPDTGRTGADVTAAGVTAAGVHPAALRLSVLPGDPLRFGARVTGRGVTFTVYGADADRMWLVLLDAGTGTPLAEVPFPEAFRCGHVFTMTVAGLDPAAVHYAYRSESAAGGLPEGWAKGPLLLDPYAVSLAGGETWGRRPAYRCRIAADDGFDWQGVTRPRIPREELVVYELHVRGFTRHPSSGVAHPGTYAGLAEKIPYLRELGVNCVELMPVFEFDDTDNPFSDPATGRPLPNYWGYHPVSFFAPKAAYAADRYGDGPARELKTLVRELHRAGIEVILDVVYNHTGEGGRQGPVLGWRGLDEDAAYVRAADGAYANLTGTGNTVNANHPRTRRMILDSLRHWASEYRVDGFRFDMAPILARGPGGAPLDVPPLLEAIAADPVLADRKLIAEPFDAAGLDLLGRFPRWGRWMEWNTRFQHTVRRALAGRPEAVGDLAERLAGSPDLYAGYGTAASVNLVACHDGLPLADWTAYERRHNEANGQGNTDGPPDDSAFNAGHEGPTDDPAVRALRDRLVRGALLLLLTAQGVPMLLAGDECGRTQRGNNNAYCQDNEVSWLDWAAAARHTGLTGLVRAALAFRRAHPALTRPDHPRRRFGTTRDGVVVHLAHAPGDHVLVAVNCRAQDGKAELPDAPEGTRWHLFADTGLPPGRELAPAPGPVGDRLPLAAHAVAVLAARPLSSSTDLTERY</sequence>
<reference evidence="4 5" key="1">
    <citation type="submission" date="2016-10" db="EMBL/GenBank/DDBJ databases">
        <authorList>
            <person name="de Groot N.N."/>
        </authorList>
    </citation>
    <scope>NUCLEOTIDE SEQUENCE [LARGE SCALE GENOMIC DNA]</scope>
    <source>
        <strain evidence="4 5">DSM 40306</strain>
    </source>
</reference>
<dbReference type="GO" id="GO:0004553">
    <property type="term" value="F:hydrolase activity, hydrolyzing O-glycosyl compounds"/>
    <property type="evidence" value="ECO:0007669"/>
    <property type="project" value="InterPro"/>
</dbReference>
<dbReference type="Gene3D" id="2.60.40.10">
    <property type="entry name" value="Immunoglobulins"/>
    <property type="match status" value="1"/>
</dbReference>
<organism evidence="4 5">
    <name type="scientific">Streptomyces misionensis</name>
    <dbReference type="NCBI Taxonomy" id="67331"/>
    <lineage>
        <taxon>Bacteria</taxon>
        <taxon>Bacillati</taxon>
        <taxon>Actinomycetota</taxon>
        <taxon>Actinomycetes</taxon>
        <taxon>Kitasatosporales</taxon>
        <taxon>Streptomycetaceae</taxon>
        <taxon>Streptomyces</taxon>
    </lineage>
</organism>
<dbReference type="GO" id="GO:0005975">
    <property type="term" value="P:carbohydrate metabolic process"/>
    <property type="evidence" value="ECO:0007669"/>
    <property type="project" value="InterPro"/>
</dbReference>
<dbReference type="Pfam" id="PF00128">
    <property type="entry name" value="Alpha-amylase"/>
    <property type="match status" value="1"/>
</dbReference>
<dbReference type="PANTHER" id="PTHR43002">
    <property type="entry name" value="GLYCOGEN DEBRANCHING ENZYME"/>
    <property type="match status" value="1"/>
</dbReference>